<comment type="caution">
    <text evidence="1">The sequence shown here is derived from an EMBL/GenBank/DDBJ whole genome shotgun (WGS) entry which is preliminary data.</text>
</comment>
<sequence>MLARLFNASPEILRRIALFTVFNAEHPGPPRDFLNLSLVCHASHRILTHDAAPLYVDIFAQTFDILGPLFKLGASTVQANAKVELQRRFSALRIFRGENFDDPNLTEAFWIAYMMFEDSDTGQKNTKQLMGARLHSFLDRFLRKRLYRGSETNNGWPIPSEQNSLAVALFWLSSSQLSLYKESAEEREEMALLLKPFVFAAFRYPIFSTSEFCFDVATFTHQATSSSVHGPYPPSPLLPRDVAYFGTVSRTVRVPSVSLFAALSFFTRQETRIPELPPHLQPDNRSGDPAICQGPTLDDVKHFIVHCNTHFADFPGLDVGVAQSHTDTSPTPAHSLVDPSPYKLGTLTGSWRGSYIMPYLEDYASWLHTLTAPPEFPTTGRSPLYMTLQEHYTRNPASVLPGVDAATGTTNAWLPADSRWIQRENGIEVFDEKGTFRTRYETVKPGASPVDAHGDVLDVIITGKPDPQHAAAWGDYRIFGRIRLADGLVMLAREPLDGTGPILLRGYALPVTSSQNFVGRFKGVSSGTEPAGWEAAFSLCQVREDVRL</sequence>
<organism evidence="1 2">
    <name type="scientific">Lyophyllum shimeji</name>
    <name type="common">Hon-shimeji</name>
    <name type="synonym">Tricholoma shimeji</name>
    <dbReference type="NCBI Taxonomy" id="47721"/>
    <lineage>
        <taxon>Eukaryota</taxon>
        <taxon>Fungi</taxon>
        <taxon>Dikarya</taxon>
        <taxon>Basidiomycota</taxon>
        <taxon>Agaricomycotina</taxon>
        <taxon>Agaricomycetes</taxon>
        <taxon>Agaricomycetidae</taxon>
        <taxon>Agaricales</taxon>
        <taxon>Tricholomatineae</taxon>
        <taxon>Lyophyllaceae</taxon>
        <taxon>Lyophyllum</taxon>
    </lineage>
</organism>
<keyword evidence="2" id="KW-1185">Reference proteome</keyword>
<dbReference type="Proteomes" id="UP001063166">
    <property type="component" value="Unassembled WGS sequence"/>
</dbReference>
<name>A0A9P3UVW0_LYOSH</name>
<evidence type="ECO:0000313" key="1">
    <source>
        <dbReference type="EMBL" id="GLB44531.1"/>
    </source>
</evidence>
<evidence type="ECO:0000313" key="2">
    <source>
        <dbReference type="Proteomes" id="UP001063166"/>
    </source>
</evidence>
<accession>A0A9P3UVW0</accession>
<protein>
    <submittedName>
        <fullName evidence="1">Uncharacterized protein</fullName>
    </submittedName>
</protein>
<reference evidence="1" key="1">
    <citation type="submission" date="2022-07" db="EMBL/GenBank/DDBJ databases">
        <title>The genome of Lyophyllum shimeji provides insight into the initial evolution of ectomycorrhizal fungal genome.</title>
        <authorList>
            <person name="Kobayashi Y."/>
            <person name="Shibata T."/>
            <person name="Hirakawa H."/>
            <person name="Shigenobu S."/>
            <person name="Nishiyama T."/>
            <person name="Yamada A."/>
            <person name="Hasebe M."/>
            <person name="Kawaguchi M."/>
        </authorList>
    </citation>
    <scope>NUCLEOTIDE SEQUENCE</scope>
    <source>
        <strain evidence="1">AT787</strain>
    </source>
</reference>
<dbReference type="EMBL" id="BRPK01000017">
    <property type="protein sequence ID" value="GLB44531.1"/>
    <property type="molecule type" value="Genomic_DNA"/>
</dbReference>
<dbReference type="OrthoDB" id="5595695at2759"/>
<dbReference type="AlphaFoldDB" id="A0A9P3UVW0"/>
<gene>
    <name evidence="1" type="ORF">LshimejAT787_1701580</name>
</gene>
<proteinExistence type="predicted"/>